<dbReference type="AlphaFoldDB" id="A0A7V8FSR8"/>
<sequence length="388" mass="43177">MLLALLAGTLLAVFINTPSWHAGWALKAVKTVGTIPSPWPQPSWPLADWSRLADLLGLAFALTIVALGQSVSMAKAVAQHSGQRIDINREFSGQGLSNIVGSFFSCYVSCGSVNRSMPNLQAGARTPLAAVFSSLLLLALVALLAPQLARIPMAGVAGLLLLVAWNLIEGRRWRWLWAQDRREFVIAAVTLAATLTLRLEIAILLGTMLSLVVYLYRTSHPMMRTMGFDRMGLDRRFEVLDGHAGGLPECPQLKLLRMEGEVFFGATQYVSDRLHDLRGQPAPQKHLLVMAKSMNFIDLAGNDLWESELKARRALGGDLYFHRPRPQVVQMWTRSGFLTRLGADHLYPDKRTAIGDIYRKLDCEICRTCQARVFMECRAEWGPPARWK</sequence>
<evidence type="ECO:0000256" key="5">
    <source>
        <dbReference type="SAM" id="Phobius"/>
    </source>
</evidence>
<feature type="domain" description="STAS" evidence="6">
    <location>
        <begin position="251"/>
        <end position="357"/>
    </location>
</feature>
<name>A0A7V8FSR8_9BURK</name>
<organism evidence="7 8">
    <name type="scientific">Paracidovorax wautersii</name>
    <dbReference type="NCBI Taxonomy" id="1177982"/>
    <lineage>
        <taxon>Bacteria</taxon>
        <taxon>Pseudomonadati</taxon>
        <taxon>Pseudomonadota</taxon>
        <taxon>Betaproteobacteria</taxon>
        <taxon>Burkholderiales</taxon>
        <taxon>Comamonadaceae</taxon>
        <taxon>Paracidovorax</taxon>
    </lineage>
</organism>
<dbReference type="GO" id="GO:0016020">
    <property type="term" value="C:membrane"/>
    <property type="evidence" value="ECO:0007669"/>
    <property type="project" value="UniProtKB-SubCell"/>
</dbReference>
<evidence type="ECO:0000256" key="3">
    <source>
        <dbReference type="ARBA" id="ARBA00022989"/>
    </source>
</evidence>
<keyword evidence="4 5" id="KW-0472">Membrane</keyword>
<dbReference type="EMBL" id="WNDQ01000001">
    <property type="protein sequence ID" value="KAF1024048.1"/>
    <property type="molecule type" value="Genomic_DNA"/>
</dbReference>
<dbReference type="InterPro" id="IPR002645">
    <property type="entry name" value="STAS_dom"/>
</dbReference>
<dbReference type="InterPro" id="IPR036513">
    <property type="entry name" value="STAS_dom_sf"/>
</dbReference>
<evidence type="ECO:0000313" key="7">
    <source>
        <dbReference type="EMBL" id="KAF1024048.1"/>
    </source>
</evidence>
<dbReference type="InterPro" id="IPR001902">
    <property type="entry name" value="SLC26A/SulP_fam"/>
</dbReference>
<feature type="transmembrane region" description="Helical" evidence="5">
    <location>
        <begin position="95"/>
        <end position="114"/>
    </location>
</feature>
<dbReference type="GO" id="GO:0055085">
    <property type="term" value="P:transmembrane transport"/>
    <property type="evidence" value="ECO:0007669"/>
    <property type="project" value="InterPro"/>
</dbReference>
<feature type="transmembrane region" description="Helical" evidence="5">
    <location>
        <begin position="126"/>
        <end position="144"/>
    </location>
</feature>
<keyword evidence="3 5" id="KW-1133">Transmembrane helix</keyword>
<accession>A0A7V8FSR8</accession>
<dbReference type="Gene3D" id="3.30.750.24">
    <property type="entry name" value="STAS domain"/>
    <property type="match status" value="1"/>
</dbReference>
<evidence type="ECO:0000256" key="4">
    <source>
        <dbReference type="ARBA" id="ARBA00023136"/>
    </source>
</evidence>
<proteinExistence type="predicted"/>
<evidence type="ECO:0000259" key="6">
    <source>
        <dbReference type="PROSITE" id="PS50801"/>
    </source>
</evidence>
<feature type="transmembrane region" description="Helical" evidence="5">
    <location>
        <begin position="49"/>
        <end position="74"/>
    </location>
</feature>
<feature type="transmembrane region" description="Helical" evidence="5">
    <location>
        <begin position="151"/>
        <end position="168"/>
    </location>
</feature>
<dbReference type="PANTHER" id="PTHR11814">
    <property type="entry name" value="SULFATE TRANSPORTER"/>
    <property type="match status" value="1"/>
</dbReference>
<evidence type="ECO:0000256" key="1">
    <source>
        <dbReference type="ARBA" id="ARBA00004141"/>
    </source>
</evidence>
<dbReference type="Pfam" id="PF00916">
    <property type="entry name" value="Sulfate_transp"/>
    <property type="match status" value="1"/>
</dbReference>
<evidence type="ECO:0000313" key="8">
    <source>
        <dbReference type="Proteomes" id="UP000461670"/>
    </source>
</evidence>
<dbReference type="InterPro" id="IPR011547">
    <property type="entry name" value="SLC26A/SulP_dom"/>
</dbReference>
<evidence type="ECO:0000256" key="2">
    <source>
        <dbReference type="ARBA" id="ARBA00022692"/>
    </source>
</evidence>
<keyword evidence="2 5" id="KW-0812">Transmembrane</keyword>
<dbReference type="Pfam" id="PF01740">
    <property type="entry name" value="STAS"/>
    <property type="match status" value="1"/>
</dbReference>
<protein>
    <submittedName>
        <fullName evidence="7">Putative sulfate transporter</fullName>
    </submittedName>
</protein>
<dbReference type="CDD" id="cd07042">
    <property type="entry name" value="STAS_SulP_like_sulfate_transporter"/>
    <property type="match status" value="1"/>
</dbReference>
<comment type="caution">
    <text evidence="7">The sequence shown here is derived from an EMBL/GenBank/DDBJ whole genome shotgun (WGS) entry which is preliminary data.</text>
</comment>
<reference evidence="8" key="1">
    <citation type="journal article" date="2020" name="MBio">
        <title>Horizontal gene transfer to a defensive symbiont with a reduced genome amongst a multipartite beetle microbiome.</title>
        <authorList>
            <person name="Waterworth S.C."/>
            <person name="Florez L.V."/>
            <person name="Rees E.R."/>
            <person name="Hertweck C."/>
            <person name="Kaltenpoth M."/>
            <person name="Kwan J.C."/>
        </authorList>
    </citation>
    <scope>NUCLEOTIDE SEQUENCE [LARGE SCALE GENOMIC DNA]</scope>
</reference>
<comment type="subcellular location">
    <subcellularLocation>
        <location evidence="1">Membrane</location>
        <topology evidence="1">Multi-pass membrane protein</topology>
    </subcellularLocation>
</comment>
<dbReference type="PROSITE" id="PS50801">
    <property type="entry name" value="STAS"/>
    <property type="match status" value="1"/>
</dbReference>
<dbReference type="SUPFAM" id="SSF52091">
    <property type="entry name" value="SpoIIaa-like"/>
    <property type="match status" value="1"/>
</dbReference>
<feature type="transmembrane region" description="Helical" evidence="5">
    <location>
        <begin position="188"/>
        <end position="216"/>
    </location>
</feature>
<dbReference type="Proteomes" id="UP000461670">
    <property type="component" value="Unassembled WGS sequence"/>
</dbReference>
<gene>
    <name evidence="7" type="ORF">GAK30_00067</name>
</gene>